<name>A0ABT1PQM7_9ACTN</name>
<evidence type="ECO:0000313" key="1">
    <source>
        <dbReference type="EMBL" id="MCQ4079982.1"/>
    </source>
</evidence>
<organism evidence="1 2">
    <name type="scientific">Streptomyces humicola</name>
    <dbReference type="NCBI Taxonomy" id="2953240"/>
    <lineage>
        <taxon>Bacteria</taxon>
        <taxon>Bacillati</taxon>
        <taxon>Actinomycetota</taxon>
        <taxon>Actinomycetes</taxon>
        <taxon>Kitasatosporales</taxon>
        <taxon>Streptomycetaceae</taxon>
        <taxon>Streptomyces</taxon>
    </lineage>
</organism>
<evidence type="ECO:0000313" key="2">
    <source>
        <dbReference type="Proteomes" id="UP001057702"/>
    </source>
</evidence>
<reference evidence="1" key="1">
    <citation type="submission" date="2022-06" db="EMBL/GenBank/DDBJ databases">
        <title>Draft genome sequence of Streptomyces sp. RB6PN25 isolated from peat swamp forest in Thailand.</title>
        <authorList>
            <person name="Duangmal K."/>
            <person name="Klaysubun C."/>
        </authorList>
    </citation>
    <scope>NUCLEOTIDE SEQUENCE</scope>
    <source>
        <strain evidence="1">RB6PN25</strain>
    </source>
</reference>
<sequence>MHSNVIGSLVLSGMHAAFVHSIAHGVTPAALAAAPAAAIADAPDAAAAYNVTPDAAAAYVVRPSDFAPSLTCAGSPRSHTPPASR</sequence>
<keyword evidence="2" id="KW-1185">Reference proteome</keyword>
<protein>
    <submittedName>
        <fullName evidence="1">Uncharacterized protein</fullName>
    </submittedName>
</protein>
<dbReference type="EMBL" id="JANFNG010000002">
    <property type="protein sequence ID" value="MCQ4079982.1"/>
    <property type="molecule type" value="Genomic_DNA"/>
</dbReference>
<comment type="caution">
    <text evidence="1">The sequence shown here is derived from an EMBL/GenBank/DDBJ whole genome shotgun (WGS) entry which is preliminary data.</text>
</comment>
<accession>A0ABT1PQM7</accession>
<dbReference type="Proteomes" id="UP001057702">
    <property type="component" value="Unassembled WGS sequence"/>
</dbReference>
<dbReference type="RefSeq" id="WP_255918845.1">
    <property type="nucleotide sequence ID" value="NZ_JANFNG010000002.1"/>
</dbReference>
<proteinExistence type="predicted"/>
<gene>
    <name evidence="1" type="ORF">NGB36_05095</name>
</gene>